<gene>
    <name evidence="1" type="ORF">SNOG_02354</name>
</gene>
<dbReference type="KEGG" id="pno:SNOG_02354"/>
<accession>Q0V0W0</accession>
<proteinExistence type="predicted"/>
<protein>
    <submittedName>
        <fullName evidence="1">Uncharacterized protein</fullName>
    </submittedName>
</protein>
<dbReference type="GeneID" id="5969812"/>
<evidence type="ECO:0000313" key="2">
    <source>
        <dbReference type="Proteomes" id="UP000001055"/>
    </source>
</evidence>
<name>Q0V0W0_PHANO</name>
<reference evidence="2" key="1">
    <citation type="journal article" date="2007" name="Plant Cell">
        <title>Dothideomycete-plant interactions illuminated by genome sequencing and EST analysis of the wheat pathogen Stagonospora nodorum.</title>
        <authorList>
            <person name="Hane J.K."/>
            <person name="Lowe R.G."/>
            <person name="Solomon P.S."/>
            <person name="Tan K.C."/>
            <person name="Schoch C.L."/>
            <person name="Spatafora J.W."/>
            <person name="Crous P.W."/>
            <person name="Kodira C."/>
            <person name="Birren B.W."/>
            <person name="Galagan J.E."/>
            <person name="Torriani S.F."/>
            <person name="McDonald B.A."/>
            <person name="Oliver R.P."/>
        </authorList>
    </citation>
    <scope>NUCLEOTIDE SEQUENCE [LARGE SCALE GENOMIC DNA]</scope>
    <source>
        <strain evidence="2">SN15 / ATCC MYA-4574 / FGSC 10173</strain>
    </source>
</reference>
<dbReference type="HOGENOM" id="CLU_1619616_0_0_1"/>
<dbReference type="VEuPathDB" id="FungiDB:JI435_023540"/>
<dbReference type="EMBL" id="CH445327">
    <property type="protein sequence ID" value="EAT90566.1"/>
    <property type="molecule type" value="Genomic_DNA"/>
</dbReference>
<dbReference type="Proteomes" id="UP000001055">
    <property type="component" value="Unassembled WGS sequence"/>
</dbReference>
<dbReference type="AlphaFoldDB" id="Q0V0W0"/>
<evidence type="ECO:0000313" key="1">
    <source>
        <dbReference type="EMBL" id="EAT90566.1"/>
    </source>
</evidence>
<dbReference type="RefSeq" id="XP_001792962.1">
    <property type="nucleotide sequence ID" value="XM_001792910.1"/>
</dbReference>
<organism evidence="1 2">
    <name type="scientific">Phaeosphaeria nodorum (strain SN15 / ATCC MYA-4574 / FGSC 10173)</name>
    <name type="common">Glume blotch fungus</name>
    <name type="synonym">Parastagonospora nodorum</name>
    <dbReference type="NCBI Taxonomy" id="321614"/>
    <lineage>
        <taxon>Eukaryota</taxon>
        <taxon>Fungi</taxon>
        <taxon>Dikarya</taxon>
        <taxon>Ascomycota</taxon>
        <taxon>Pezizomycotina</taxon>
        <taxon>Dothideomycetes</taxon>
        <taxon>Pleosporomycetidae</taxon>
        <taxon>Pleosporales</taxon>
        <taxon>Pleosporineae</taxon>
        <taxon>Phaeosphaeriaceae</taxon>
        <taxon>Parastagonospora</taxon>
    </lineage>
</organism>
<dbReference type="InParanoid" id="Q0V0W0"/>
<sequence length="164" mass="18507">MAMPKSSICFREAYDLRTEGRIQLEEYLKHIVAHYEGMRHETDAEGNRPFLYAGFEDEVRKIVLGKDFEPLNEGETALVYSIFVSAFQGNFSAVQELLSSSMLASETYLCPLVEIAKETGECTATPALPFYGIQAHGLQRVQQDLGLSDRKKPIHRMAQCSLRL</sequence>